<accession>A0ABM1QU69</accession>
<dbReference type="CDD" id="cd22460">
    <property type="entry name" value="KH-I_PEPPER_rpt2_like"/>
    <property type="match status" value="1"/>
</dbReference>
<dbReference type="InterPro" id="IPR004087">
    <property type="entry name" value="KH_dom"/>
</dbReference>
<dbReference type="Gene3D" id="3.30.1370.10">
    <property type="entry name" value="K Homology domain, type 1"/>
    <property type="match status" value="2"/>
</dbReference>
<evidence type="ECO:0000259" key="3">
    <source>
        <dbReference type="SMART" id="SM00322"/>
    </source>
</evidence>
<sequence>MVLVFTRIYEIATETKDFDVRSSITARLVVRTNQINCFVGRDGSIASKIQKGTGAKIEVLEVEQNPKCVPENTDQVVQISGGFSNVKEAINQVTSRLRENLILHSFEPVDADPCIIPEDPTPNRVSPTALNFGGLSTMDLNDVSHYSSQADPYGLTPSAPRGVYDDGSGGILSSSRDDLGLYRVSENAVNSVFGDGQNGHTRLQDLSEISGARVIRHLKNRLGTSDRIISISGTPDQIQAAEDRLLALFYG</sequence>
<dbReference type="SMART" id="SM00322">
    <property type="entry name" value="KH"/>
    <property type="match status" value="2"/>
</dbReference>
<evidence type="ECO:0000256" key="2">
    <source>
        <dbReference type="PROSITE-ProRule" id="PRU00117"/>
    </source>
</evidence>
<proteinExistence type="predicted"/>
<dbReference type="PANTHER" id="PTHR10288">
    <property type="entry name" value="KH DOMAIN CONTAINING RNA BINDING PROTEIN"/>
    <property type="match status" value="1"/>
</dbReference>
<gene>
    <name evidence="5" type="primary">LOC104737906</name>
</gene>
<protein>
    <submittedName>
        <fullName evidence="5">KH domain-containing protein HEN4-like</fullName>
    </submittedName>
</protein>
<reference evidence="5" key="2">
    <citation type="submission" date="2025-08" db="UniProtKB">
        <authorList>
            <consortium name="RefSeq"/>
        </authorList>
    </citation>
    <scope>IDENTIFICATION</scope>
    <source>
        <tissue evidence="5">Leaf</tissue>
    </source>
</reference>
<keyword evidence="4" id="KW-1185">Reference proteome</keyword>
<evidence type="ECO:0000313" key="4">
    <source>
        <dbReference type="Proteomes" id="UP000694864"/>
    </source>
</evidence>
<dbReference type="GeneID" id="104737906"/>
<feature type="domain" description="K Homology" evidence="3">
    <location>
        <begin position="22"/>
        <end position="98"/>
    </location>
</feature>
<dbReference type="RefSeq" id="XP_019090307.1">
    <property type="nucleotide sequence ID" value="XM_019234762.1"/>
</dbReference>
<evidence type="ECO:0000256" key="1">
    <source>
        <dbReference type="ARBA" id="ARBA00022737"/>
    </source>
</evidence>
<dbReference type="PROSITE" id="PS50084">
    <property type="entry name" value="KH_TYPE_1"/>
    <property type="match status" value="1"/>
</dbReference>
<keyword evidence="1" id="KW-0677">Repeat</keyword>
<keyword evidence="2" id="KW-0694">RNA-binding</keyword>
<dbReference type="SUPFAM" id="SSF54791">
    <property type="entry name" value="Eukaryotic type KH-domain (KH-domain type I)"/>
    <property type="match status" value="2"/>
</dbReference>
<evidence type="ECO:0000313" key="5">
    <source>
        <dbReference type="RefSeq" id="XP_019090307.1"/>
    </source>
</evidence>
<reference evidence="4" key="1">
    <citation type="journal article" date="2014" name="Nat. Commun.">
        <title>The emerging biofuel crop Camelina sativa retains a highly undifferentiated hexaploid genome structure.</title>
        <authorList>
            <person name="Kagale S."/>
            <person name="Koh C."/>
            <person name="Nixon J."/>
            <person name="Bollina V."/>
            <person name="Clarke W.E."/>
            <person name="Tuteja R."/>
            <person name="Spillane C."/>
            <person name="Robinson S.J."/>
            <person name="Links M.G."/>
            <person name="Clarke C."/>
            <person name="Higgins E.E."/>
            <person name="Huebert T."/>
            <person name="Sharpe A.G."/>
            <person name="Parkin I.A."/>
        </authorList>
    </citation>
    <scope>NUCLEOTIDE SEQUENCE [LARGE SCALE GENOMIC DNA]</scope>
    <source>
        <strain evidence="4">cv. DH55</strain>
    </source>
</reference>
<dbReference type="InterPro" id="IPR036612">
    <property type="entry name" value="KH_dom_type_1_sf"/>
</dbReference>
<name>A0ABM1QU69_CAMSA</name>
<dbReference type="Proteomes" id="UP000694864">
    <property type="component" value="Chromosome 13"/>
</dbReference>
<dbReference type="Pfam" id="PF00013">
    <property type="entry name" value="KH_1"/>
    <property type="match status" value="2"/>
</dbReference>
<feature type="domain" description="K Homology" evidence="3">
    <location>
        <begin position="173"/>
        <end position="250"/>
    </location>
</feature>
<organism evidence="4 5">
    <name type="scientific">Camelina sativa</name>
    <name type="common">False flax</name>
    <name type="synonym">Myagrum sativum</name>
    <dbReference type="NCBI Taxonomy" id="90675"/>
    <lineage>
        <taxon>Eukaryota</taxon>
        <taxon>Viridiplantae</taxon>
        <taxon>Streptophyta</taxon>
        <taxon>Embryophyta</taxon>
        <taxon>Tracheophyta</taxon>
        <taxon>Spermatophyta</taxon>
        <taxon>Magnoliopsida</taxon>
        <taxon>eudicotyledons</taxon>
        <taxon>Gunneridae</taxon>
        <taxon>Pentapetalae</taxon>
        <taxon>rosids</taxon>
        <taxon>malvids</taxon>
        <taxon>Brassicales</taxon>
        <taxon>Brassicaceae</taxon>
        <taxon>Camelineae</taxon>
        <taxon>Camelina</taxon>
    </lineage>
</organism>
<dbReference type="InterPro" id="IPR004088">
    <property type="entry name" value="KH_dom_type_1"/>
</dbReference>